<dbReference type="PATRIC" id="fig|200450.3.peg.4901"/>
<protein>
    <submittedName>
        <fullName evidence="1">Uncharacterized protein</fullName>
    </submittedName>
</protein>
<reference evidence="2" key="2">
    <citation type="submission" date="2015-05" db="EMBL/GenBank/DDBJ databases">
        <authorList>
            <person name="Swarnkar M.K."/>
            <person name="Vyas P."/>
            <person name="Rahi P."/>
            <person name="Thakur R."/>
            <person name="Thakur N."/>
            <person name="Singh A.K."/>
            <person name="Gulati A."/>
        </authorList>
    </citation>
    <scope>NUCLEOTIDE SEQUENCE [LARGE SCALE GENOMIC DNA]</scope>
    <source>
        <strain evidence="2">745</strain>
    </source>
</reference>
<gene>
    <name evidence="1" type="ORF">AA957_23855</name>
</gene>
<evidence type="ECO:0000313" key="1">
    <source>
        <dbReference type="EMBL" id="AKS09025.1"/>
    </source>
</evidence>
<reference evidence="1 2" key="1">
    <citation type="journal article" date="2015" name="Genome Announc.">
        <title>Complete Genome Sequence of the Rhizobacterium Pseudomonas trivialis Strain IHBB745 with Multiple Plant Growth-Promoting Activities and Tolerance to Desiccation and Alkalinity.</title>
        <authorList>
            <person name="Gulati A."/>
            <person name="Swarnkar M.K."/>
            <person name="Vyas P."/>
            <person name="Rahi P."/>
            <person name="Thakur R."/>
            <person name="Thakur N."/>
            <person name="Singh A.K."/>
        </authorList>
    </citation>
    <scope>NUCLEOTIDE SEQUENCE [LARGE SCALE GENOMIC DNA]</scope>
    <source>
        <strain evidence="2">745</strain>
    </source>
</reference>
<dbReference type="Proteomes" id="UP000036608">
    <property type="component" value="Chromosome"/>
</dbReference>
<sequence>MATKGFETDEERDRLGRETLAITQEQLLEYMEVKNCGSPCESCGHENWTIPEVNGEPSLLTMSTVRGPAAENWFFWMVCNQCGNTRLNSAGHVWYYLKHKDEPHE</sequence>
<proteinExistence type="predicted"/>
<dbReference type="KEGG" id="ptv:AA957_23855"/>
<dbReference type="EMBL" id="CP011507">
    <property type="protein sequence ID" value="AKS09025.1"/>
    <property type="molecule type" value="Genomic_DNA"/>
</dbReference>
<evidence type="ECO:0000313" key="2">
    <source>
        <dbReference type="Proteomes" id="UP000036608"/>
    </source>
</evidence>
<name>A0A0H5AHE8_9PSED</name>
<dbReference type="AlphaFoldDB" id="A0A0H5AHE8"/>
<accession>A0A0H5AHE8</accession>
<organism evidence="1 2">
    <name type="scientific">Pseudomonas trivialis</name>
    <dbReference type="NCBI Taxonomy" id="200450"/>
    <lineage>
        <taxon>Bacteria</taxon>
        <taxon>Pseudomonadati</taxon>
        <taxon>Pseudomonadota</taxon>
        <taxon>Gammaproteobacteria</taxon>
        <taxon>Pseudomonadales</taxon>
        <taxon>Pseudomonadaceae</taxon>
        <taxon>Pseudomonas</taxon>
    </lineage>
</organism>